<organism evidence="1">
    <name type="scientific">Edafosvirus sp</name>
    <dbReference type="NCBI Taxonomy" id="2487765"/>
    <lineage>
        <taxon>Viruses</taxon>
        <taxon>Varidnaviria</taxon>
        <taxon>Bamfordvirae</taxon>
        <taxon>Nucleocytoviricota</taxon>
        <taxon>Megaviricetes</taxon>
        <taxon>Imitervirales</taxon>
        <taxon>Mimiviridae</taxon>
        <taxon>Klosneuvirinae</taxon>
    </lineage>
</organism>
<protein>
    <submittedName>
        <fullName evidence="1">Uncharacterized protein</fullName>
    </submittedName>
</protein>
<evidence type="ECO:0000313" key="1">
    <source>
        <dbReference type="EMBL" id="AYV77960.1"/>
    </source>
</evidence>
<reference evidence="1" key="1">
    <citation type="submission" date="2018-10" db="EMBL/GenBank/DDBJ databases">
        <title>Hidden diversity of soil giant viruses.</title>
        <authorList>
            <person name="Schulz F."/>
            <person name="Alteio L."/>
            <person name="Goudeau D."/>
            <person name="Ryan E.M."/>
            <person name="Malmstrom R.R."/>
            <person name="Blanchard J."/>
            <person name="Woyke T."/>
        </authorList>
    </citation>
    <scope>NUCLEOTIDE SEQUENCE</scope>
    <source>
        <strain evidence="1">EDV1</strain>
    </source>
</reference>
<sequence>MTMNSTCTQCGNHVRHNHIEKPAPVVEENKEVEIQQEVEPCIFIKYEYTSDPMKKTKFVKRLIVMACHYDIYDDDVAVKYGAAIFRQTPGQYKKLNIKEIRQNLIETATARYYKNPVVVDYLGHTYKEMFTNSKRVQGNTDKYRSGDIQYMVRKLVHKLGVKGKSM</sequence>
<dbReference type="EMBL" id="MK072068">
    <property type="protein sequence ID" value="AYV77960.1"/>
    <property type="molecule type" value="Genomic_DNA"/>
</dbReference>
<gene>
    <name evidence="1" type="ORF">Edafosvirus3_38</name>
</gene>
<accession>A0A3G4ZST6</accession>
<proteinExistence type="predicted"/>
<name>A0A3G4ZST6_9VIRU</name>